<dbReference type="InterPro" id="IPR052895">
    <property type="entry name" value="HetReg/Transcr_Mod"/>
</dbReference>
<name>A0A2V1E074_9PLEO</name>
<dbReference type="STRING" id="97972.A0A2V1E074"/>
<dbReference type="PANTHER" id="PTHR24148:SF82">
    <property type="entry name" value="HETEROKARYON INCOMPATIBILITY DOMAIN-CONTAINING PROTEIN"/>
    <property type="match status" value="1"/>
</dbReference>
<proteinExistence type="predicted"/>
<dbReference type="Pfam" id="PF26639">
    <property type="entry name" value="Het-6_barrel"/>
    <property type="match status" value="1"/>
</dbReference>
<protein>
    <submittedName>
        <fullName evidence="2">HET-domain-containing protein</fullName>
    </submittedName>
</protein>
<dbReference type="EMBL" id="KZ805326">
    <property type="protein sequence ID" value="PVI03953.1"/>
    <property type="molecule type" value="Genomic_DNA"/>
</dbReference>
<dbReference type="Proteomes" id="UP000244855">
    <property type="component" value="Unassembled WGS sequence"/>
</dbReference>
<dbReference type="InterPro" id="IPR010730">
    <property type="entry name" value="HET"/>
</dbReference>
<dbReference type="AlphaFoldDB" id="A0A2V1E074"/>
<dbReference type="OrthoDB" id="3557394at2759"/>
<reference evidence="2 3" key="1">
    <citation type="journal article" date="2018" name="Sci. Rep.">
        <title>Comparative genomics provides insights into the lifestyle and reveals functional heterogeneity of dark septate endophytic fungi.</title>
        <authorList>
            <person name="Knapp D.G."/>
            <person name="Nemeth J.B."/>
            <person name="Barry K."/>
            <person name="Hainaut M."/>
            <person name="Henrissat B."/>
            <person name="Johnson J."/>
            <person name="Kuo A."/>
            <person name="Lim J.H.P."/>
            <person name="Lipzen A."/>
            <person name="Nolan M."/>
            <person name="Ohm R.A."/>
            <person name="Tamas L."/>
            <person name="Grigoriev I.V."/>
            <person name="Spatafora J.W."/>
            <person name="Nagy L.G."/>
            <person name="Kovacs G.M."/>
        </authorList>
    </citation>
    <scope>NUCLEOTIDE SEQUENCE [LARGE SCALE GENOMIC DNA]</scope>
    <source>
        <strain evidence="2 3">DSE2036</strain>
    </source>
</reference>
<evidence type="ECO:0000313" key="2">
    <source>
        <dbReference type="EMBL" id="PVI03953.1"/>
    </source>
</evidence>
<organism evidence="2 3">
    <name type="scientific">Periconia macrospinosa</name>
    <dbReference type="NCBI Taxonomy" id="97972"/>
    <lineage>
        <taxon>Eukaryota</taxon>
        <taxon>Fungi</taxon>
        <taxon>Dikarya</taxon>
        <taxon>Ascomycota</taxon>
        <taxon>Pezizomycotina</taxon>
        <taxon>Dothideomycetes</taxon>
        <taxon>Pleosporomycetidae</taxon>
        <taxon>Pleosporales</taxon>
        <taxon>Massarineae</taxon>
        <taxon>Periconiaceae</taxon>
        <taxon>Periconia</taxon>
    </lineage>
</organism>
<feature type="domain" description="Heterokaryon incompatibility" evidence="1">
    <location>
        <begin position="39"/>
        <end position="187"/>
    </location>
</feature>
<sequence>MLLENEIRLLSLLPASDAASTTPIKCDIIIAALSDNPDYEALSYVWGSEPRNQSIQLAGCDVSISPTLHSALLRLRLPDRTRTLWIDQLCINQQDLDEKMQQVQLMRHIYTSCSRCIIWMGEIQETIRLEDAHAAFQFLHYMSEVHCTGIENAVVPSVDNVEGMVKAIWSLGYGHNQWWERIWTVQEASLPKDLTMQWGPLTLPWSILDNATWNWTDPEVVNTDELSRALGGVMIHAIWLDGPRNGVDDLYCLIHKWRHRKASDVRDKIYGLLGLCETGILPRTERCDYSLSPAEVFSTLTRELILHDKELKALTPYLREDSSNTTPDMPSWAIDLGSTGQVDVPDLWHQLNGYQKYCASKGLNQIDLELIRSEMGQSSLSLRGVCVDKIIQIEKGYKKSQGWEINFSKTECLIRSWYNVAMREAADGTCEAQSSLGRSEKLYPGERYSCKEAFLRCILGDVIRNHENVPVRDLVDKDLEDAWKMVSLECDGVDWETRRTVYGMMANQNMFVTKLGLIGTGHMDVQVGDEVWILNGGKVPFTIRPRVVEVGFGHTFVGHCYVQGIMFGEAGEKSISGVDLTERTACLW</sequence>
<evidence type="ECO:0000259" key="1">
    <source>
        <dbReference type="Pfam" id="PF06985"/>
    </source>
</evidence>
<gene>
    <name evidence="2" type="ORF">DM02DRAFT_214635</name>
</gene>
<evidence type="ECO:0000313" key="3">
    <source>
        <dbReference type="Proteomes" id="UP000244855"/>
    </source>
</evidence>
<accession>A0A2V1E074</accession>
<dbReference type="Pfam" id="PF06985">
    <property type="entry name" value="HET"/>
    <property type="match status" value="1"/>
</dbReference>
<dbReference type="PANTHER" id="PTHR24148">
    <property type="entry name" value="ANKYRIN REPEAT DOMAIN-CONTAINING PROTEIN 39 HOMOLOG-RELATED"/>
    <property type="match status" value="1"/>
</dbReference>
<keyword evidence="3" id="KW-1185">Reference proteome</keyword>